<evidence type="ECO:0000256" key="4">
    <source>
        <dbReference type="ARBA" id="ARBA00022679"/>
    </source>
</evidence>
<proteinExistence type="inferred from homology"/>
<comment type="similarity">
    <text evidence="2">Belongs to the glycosyltransferase 28 family.</text>
</comment>
<dbReference type="Gene3D" id="3.40.50.2000">
    <property type="entry name" value="Glycogen Phosphorylase B"/>
    <property type="match status" value="1"/>
</dbReference>
<dbReference type="PANTHER" id="PTHR12867">
    <property type="entry name" value="GLYCOSYL TRANSFERASE-RELATED"/>
    <property type="match status" value="1"/>
</dbReference>
<dbReference type="InterPro" id="IPR007235">
    <property type="entry name" value="Glyco_trans_28_C"/>
</dbReference>
<feature type="domain" description="Glycosyl transferase family 28 C-terminal" evidence="6">
    <location>
        <begin position="2"/>
        <end position="129"/>
    </location>
</feature>
<dbReference type="SUPFAM" id="SSF53756">
    <property type="entry name" value="UDP-Glycosyltransferase/glycogen phosphorylase"/>
    <property type="match status" value="1"/>
</dbReference>
<evidence type="ECO:0000256" key="2">
    <source>
        <dbReference type="ARBA" id="ARBA00006962"/>
    </source>
</evidence>
<accession>A0ABW7F923</accession>
<dbReference type="PANTHER" id="PTHR12867:SF6">
    <property type="entry name" value="N-ACETYLGLUCOSAMINYLDIPHOSPHODOLICHOL N-ACETYLGLUCOSAMINYLTRANSFERASE"/>
    <property type="match status" value="1"/>
</dbReference>
<gene>
    <name evidence="7" type="ORF">ACG00Y_19645</name>
</gene>
<dbReference type="InterPro" id="IPR039042">
    <property type="entry name" value="Alg13-like"/>
</dbReference>
<evidence type="ECO:0000256" key="3">
    <source>
        <dbReference type="ARBA" id="ARBA00022676"/>
    </source>
</evidence>
<reference evidence="7 8" key="1">
    <citation type="submission" date="2024-08" db="EMBL/GenBank/DDBJ databases">
        <authorList>
            <person name="Lu H."/>
        </authorList>
    </citation>
    <scope>NUCLEOTIDE SEQUENCE [LARGE SCALE GENOMIC DNA]</scope>
    <source>
        <strain evidence="7 8">LYH14W</strain>
    </source>
</reference>
<sequence>MTVGSMFPFDRLIRAMDEHVAAGRITDEVVAQIGSGDYEPKHFRFERFMEKGPFEHLLRTADCIVSHAGIGSIATALAHEKPMLVLPRLKRHGEHVNDHQVATARKYAELGHVLVAYDEAEIAPVLSRLAEFRPAPRVVNTVGVAERVGQFLHQVMQRR</sequence>
<organism evidence="7 8">
    <name type="scientific">Pelomonas parva</name>
    <dbReference type="NCBI Taxonomy" id="3299032"/>
    <lineage>
        <taxon>Bacteria</taxon>
        <taxon>Pseudomonadati</taxon>
        <taxon>Pseudomonadota</taxon>
        <taxon>Betaproteobacteria</taxon>
        <taxon>Burkholderiales</taxon>
        <taxon>Sphaerotilaceae</taxon>
        <taxon>Roseateles</taxon>
    </lineage>
</organism>
<protein>
    <submittedName>
        <fullName evidence="7">Glycosyltransferase</fullName>
    </submittedName>
</protein>
<keyword evidence="3" id="KW-0328">Glycosyltransferase</keyword>
<evidence type="ECO:0000313" key="7">
    <source>
        <dbReference type="EMBL" id="MFG6432145.1"/>
    </source>
</evidence>
<dbReference type="Pfam" id="PF04101">
    <property type="entry name" value="Glyco_tran_28_C"/>
    <property type="match status" value="1"/>
</dbReference>
<keyword evidence="5" id="KW-0256">Endoplasmic reticulum</keyword>
<dbReference type="Proteomes" id="UP001606210">
    <property type="component" value="Unassembled WGS sequence"/>
</dbReference>
<comment type="subcellular location">
    <subcellularLocation>
        <location evidence="1">Endoplasmic reticulum</location>
    </subcellularLocation>
</comment>
<evidence type="ECO:0000256" key="1">
    <source>
        <dbReference type="ARBA" id="ARBA00004240"/>
    </source>
</evidence>
<evidence type="ECO:0000313" key="8">
    <source>
        <dbReference type="Proteomes" id="UP001606210"/>
    </source>
</evidence>
<keyword evidence="8" id="KW-1185">Reference proteome</keyword>
<comment type="caution">
    <text evidence="7">The sequence shown here is derived from an EMBL/GenBank/DDBJ whole genome shotgun (WGS) entry which is preliminary data.</text>
</comment>
<name>A0ABW7F923_9BURK</name>
<dbReference type="RefSeq" id="WP_394481948.1">
    <property type="nucleotide sequence ID" value="NZ_JBIGHV010000007.1"/>
</dbReference>
<evidence type="ECO:0000259" key="6">
    <source>
        <dbReference type="Pfam" id="PF04101"/>
    </source>
</evidence>
<keyword evidence="4" id="KW-0808">Transferase</keyword>
<evidence type="ECO:0000256" key="5">
    <source>
        <dbReference type="ARBA" id="ARBA00022824"/>
    </source>
</evidence>
<dbReference type="EMBL" id="JBIGHV010000007">
    <property type="protein sequence ID" value="MFG6432145.1"/>
    <property type="molecule type" value="Genomic_DNA"/>
</dbReference>